<evidence type="ECO:0000313" key="2">
    <source>
        <dbReference type="EMBL" id="CAB3738892.1"/>
    </source>
</evidence>
<keyword evidence="4" id="KW-1185">Reference proteome</keyword>
<dbReference type="AlphaFoldDB" id="A0A2N7VXQ2"/>
<evidence type="ECO:0000313" key="5">
    <source>
        <dbReference type="Proteomes" id="UP000494205"/>
    </source>
</evidence>
<evidence type="ECO:0000313" key="4">
    <source>
        <dbReference type="Proteomes" id="UP000235659"/>
    </source>
</evidence>
<dbReference type="EMBL" id="CADIJZ010000039">
    <property type="protein sequence ID" value="CAB3738892.1"/>
    <property type="molecule type" value="Genomic_DNA"/>
</dbReference>
<reference evidence="2 5" key="2">
    <citation type="submission" date="2020-04" db="EMBL/GenBank/DDBJ databases">
        <authorList>
            <person name="De Canck E."/>
        </authorList>
    </citation>
    <scope>NUCLEOTIDE SEQUENCE [LARGE SCALE GENOMIC DNA]</scope>
    <source>
        <strain evidence="2 5">LMG 27174</strain>
    </source>
</reference>
<feature type="region of interest" description="Disordered" evidence="1">
    <location>
        <begin position="76"/>
        <end position="107"/>
    </location>
</feature>
<proteinExistence type="predicted"/>
<gene>
    <name evidence="3" type="ORF">C0Z16_33390</name>
    <name evidence="2" type="ORF">LMG27174_06502</name>
</gene>
<dbReference type="RefSeq" id="WP_102636277.1">
    <property type="nucleotide sequence ID" value="NZ_CADIJZ010000039.1"/>
</dbReference>
<reference evidence="3 4" key="1">
    <citation type="submission" date="2018-01" db="EMBL/GenBank/DDBJ databases">
        <title>Whole genome analyses suggest that Burkholderia sensu lato contains two further novel genera in the rhizoxinica-symbiotica group Mycetohabitans gen. nov., and Trinickia gen. nov.: implications for the evolution of diazotrophy and nodulation in the Burkholderiaceae.</title>
        <authorList>
            <person name="Estrada-de los Santos P."/>
            <person name="Palmer M."/>
            <person name="Chavez-Ramirez B."/>
            <person name="Beukes C."/>
            <person name="Steenkamp E.T."/>
            <person name="Hirsch A.M."/>
            <person name="Manyaka P."/>
            <person name="Maluk M."/>
            <person name="Lafos M."/>
            <person name="Crook M."/>
            <person name="Gross E."/>
            <person name="Simon M.F."/>
            <person name="Bueno dos Reis Junior F."/>
            <person name="Poole P.S."/>
            <person name="Venter S.N."/>
            <person name="James E.K."/>
        </authorList>
    </citation>
    <scope>NUCLEOTIDE SEQUENCE [LARGE SCALE GENOMIC DNA]</scope>
    <source>
        <strain evidence="3 4">WSM 3937</strain>
    </source>
</reference>
<organism evidence="2 5">
    <name type="scientific">Paraburkholderia rhynchosiae</name>
    <dbReference type="NCBI Taxonomy" id="487049"/>
    <lineage>
        <taxon>Bacteria</taxon>
        <taxon>Pseudomonadati</taxon>
        <taxon>Pseudomonadota</taxon>
        <taxon>Betaproteobacteria</taxon>
        <taxon>Burkholderiales</taxon>
        <taxon>Burkholderiaceae</taxon>
        <taxon>Paraburkholderia</taxon>
    </lineage>
</organism>
<dbReference type="Proteomes" id="UP000235659">
    <property type="component" value="Unassembled WGS sequence"/>
</dbReference>
<dbReference type="EMBL" id="PNXY01000045">
    <property type="protein sequence ID" value="PMS21942.1"/>
    <property type="molecule type" value="Genomic_DNA"/>
</dbReference>
<name>A0A2N7VXQ2_9BURK</name>
<evidence type="ECO:0000313" key="3">
    <source>
        <dbReference type="EMBL" id="PMS21942.1"/>
    </source>
</evidence>
<evidence type="ECO:0000256" key="1">
    <source>
        <dbReference type="SAM" id="MobiDB-lite"/>
    </source>
</evidence>
<accession>A0A2N7VXQ2</accession>
<protein>
    <submittedName>
        <fullName evidence="2">Uncharacterized protein</fullName>
    </submittedName>
</protein>
<dbReference type="Proteomes" id="UP000494205">
    <property type="component" value="Unassembled WGS sequence"/>
</dbReference>
<sequence>MLTAKLAPAWWKGLEAGMRPCGQFSDVPAHVMQLEWGWSKPFDHISVRNLKLRNNVVSRSEELRCSKHFEGAILNRRDNARQATGRSSSAHRADARSGNHRLLIEPY</sequence>